<organism evidence="1 2">
    <name type="scientific">Elysia crispata</name>
    <name type="common">lettuce slug</name>
    <dbReference type="NCBI Taxonomy" id="231223"/>
    <lineage>
        <taxon>Eukaryota</taxon>
        <taxon>Metazoa</taxon>
        <taxon>Spiralia</taxon>
        <taxon>Lophotrochozoa</taxon>
        <taxon>Mollusca</taxon>
        <taxon>Gastropoda</taxon>
        <taxon>Heterobranchia</taxon>
        <taxon>Euthyneura</taxon>
        <taxon>Panpulmonata</taxon>
        <taxon>Sacoglossa</taxon>
        <taxon>Placobranchoidea</taxon>
        <taxon>Plakobranchidae</taxon>
        <taxon>Elysia</taxon>
    </lineage>
</organism>
<name>A0AAE1CX45_9GAST</name>
<dbReference type="AlphaFoldDB" id="A0AAE1CX45"/>
<evidence type="ECO:0000313" key="1">
    <source>
        <dbReference type="EMBL" id="KAK3742463.1"/>
    </source>
</evidence>
<sequence length="116" mass="12583">MRTSRLDLTNLLADAILRNGALEELRGSHFNLSRLASLLGNCIAETFIFLLFALTSSKKPKAITVPAPNLSTLSAIDMEGELHTFATCPVLVPEPISGRHLTKRTASRTQSIPHSS</sequence>
<dbReference type="EMBL" id="JAWDGP010006352">
    <property type="protein sequence ID" value="KAK3742463.1"/>
    <property type="molecule type" value="Genomic_DNA"/>
</dbReference>
<reference evidence="1" key="1">
    <citation type="journal article" date="2023" name="G3 (Bethesda)">
        <title>A reference genome for the long-term kleptoplast-retaining sea slug Elysia crispata morphotype clarki.</title>
        <authorList>
            <person name="Eastman K.E."/>
            <person name="Pendleton A.L."/>
            <person name="Shaikh M.A."/>
            <person name="Suttiyut T."/>
            <person name="Ogas R."/>
            <person name="Tomko P."/>
            <person name="Gavelis G."/>
            <person name="Widhalm J.R."/>
            <person name="Wisecaver J.H."/>
        </authorList>
    </citation>
    <scope>NUCLEOTIDE SEQUENCE</scope>
    <source>
        <strain evidence="1">ECLA1</strain>
    </source>
</reference>
<protein>
    <submittedName>
        <fullName evidence="1">Uncharacterized protein</fullName>
    </submittedName>
</protein>
<gene>
    <name evidence="1" type="ORF">RRG08_004635</name>
</gene>
<comment type="caution">
    <text evidence="1">The sequence shown here is derived from an EMBL/GenBank/DDBJ whole genome shotgun (WGS) entry which is preliminary data.</text>
</comment>
<evidence type="ECO:0000313" key="2">
    <source>
        <dbReference type="Proteomes" id="UP001283361"/>
    </source>
</evidence>
<proteinExistence type="predicted"/>
<accession>A0AAE1CX45</accession>
<keyword evidence="2" id="KW-1185">Reference proteome</keyword>
<dbReference type="Proteomes" id="UP001283361">
    <property type="component" value="Unassembled WGS sequence"/>
</dbReference>